<feature type="region of interest" description="Disordered" evidence="2">
    <location>
        <begin position="1"/>
        <end position="186"/>
    </location>
</feature>
<dbReference type="GO" id="GO:0017056">
    <property type="term" value="F:structural constituent of nuclear pore"/>
    <property type="evidence" value="ECO:0007669"/>
    <property type="project" value="TreeGrafter"/>
</dbReference>
<keyword evidence="4" id="KW-1185">Reference proteome</keyword>
<feature type="region of interest" description="Disordered" evidence="2">
    <location>
        <begin position="770"/>
        <end position="831"/>
    </location>
</feature>
<dbReference type="AlphaFoldDB" id="A0A8S1J3F2"/>
<proteinExistence type="predicted"/>
<evidence type="ECO:0000256" key="1">
    <source>
        <dbReference type="SAM" id="Coils"/>
    </source>
</evidence>
<feature type="compositionally biased region" description="Basic and acidic residues" evidence="2">
    <location>
        <begin position="130"/>
        <end position="140"/>
    </location>
</feature>
<dbReference type="GO" id="GO:0005643">
    <property type="term" value="C:nuclear pore"/>
    <property type="evidence" value="ECO:0007669"/>
    <property type="project" value="TreeGrafter"/>
</dbReference>
<feature type="region of interest" description="Disordered" evidence="2">
    <location>
        <begin position="640"/>
        <end position="701"/>
    </location>
</feature>
<feature type="compositionally biased region" description="Low complexity" evidence="2">
    <location>
        <begin position="654"/>
        <end position="663"/>
    </location>
</feature>
<keyword evidence="1" id="KW-0175">Coiled coil</keyword>
<evidence type="ECO:0000313" key="4">
    <source>
        <dbReference type="Proteomes" id="UP000708148"/>
    </source>
</evidence>
<dbReference type="EMBL" id="CAJHUC010001698">
    <property type="protein sequence ID" value="CAD7702069.1"/>
    <property type="molecule type" value="Genomic_DNA"/>
</dbReference>
<gene>
    <name evidence="3" type="ORF">OSTQU699_LOCUS7426</name>
</gene>
<dbReference type="GO" id="GO:0006406">
    <property type="term" value="P:mRNA export from nucleus"/>
    <property type="evidence" value="ECO:0007669"/>
    <property type="project" value="TreeGrafter"/>
</dbReference>
<dbReference type="Proteomes" id="UP000708148">
    <property type="component" value="Unassembled WGS sequence"/>
</dbReference>
<accession>A0A8S1J3F2</accession>
<dbReference type="PANTHER" id="PTHR18898">
    <property type="entry name" value="NUCLEOPROTEIN TPR-RELATED"/>
    <property type="match status" value="1"/>
</dbReference>
<comment type="caution">
    <text evidence="3">The sequence shown here is derived from an EMBL/GenBank/DDBJ whole genome shotgun (WGS) entry which is preliminary data.</text>
</comment>
<feature type="compositionally biased region" description="Basic residues" evidence="2">
    <location>
        <begin position="75"/>
        <end position="96"/>
    </location>
</feature>
<protein>
    <submittedName>
        <fullName evidence="3">Uncharacterized protein</fullName>
    </submittedName>
</protein>
<sequence length="856" mass="91400">MVTLRSGRKRASAEAAPKAEPVKRSRRRGGAKATAQPGSPAEANADPPASPEPDPLAEEENRAPGNDAEASPPAKGRRKKAAGRKPAARSRGRSRGRKADAQNMDAQPEDAHVQADDEGEDNGPEAVHGVLKESNSEGRGRGGRRTRSSGRADAPPEQRDAVEAEIICSKLPPKDEAAALQPEDAAREDGRAVAGRALAVANKAAERCHKAEASLAVALEKIQRLEEMERQLQADVAGAKQAEALALQQAAENENKLTRAEALANKRSEESKTKCNGVEAQLANANATIKELKKSNKSLEKDANEAREAEAAALEAARERLSEADRLKGKFQEEMQETEKRMRNAEVDSQKAISQLRADLEASQEVSKQLHERVDTLEKELEAREQKSEEIAQAEIEAAQKVILQLRADKEASQKVTLQLQADKEAAQTLIEQLKETVDKLGAEIEIRDRQSLARQSLAEQNEAMTKAMDEERNLKISQLEGQVKEAHAALADVRTQAEAMRERADRDSELQERIATLEADLDEAKQDHVRALQDLGNNTDLVSHLQAQVQDTMGRSAALGTCVDCEASRVAGLLSEVDDTLGRLNCGEEAACQIGHQALRLCTHCCAQIANAGAAAIAMQSPAPSTQDQGVMDCVEDEQVGAAPSPGPPLQSPPLATAHTPAPTEPINPDSKTESVPPRSRSTVGHKILSPNDESPGSVDMFCAPSPSLDEGLGPAIETSDSEGCFEAYDQQEPLAAMAVTVASEQAPLETMEEAMQLCRPQSIDSVMPGSCGSFQSEDADGEKLPLPESAPQPASEPSPCPFLRSPSSIAAGAPSTDPPRRDSFGVVREASLPGPFAAAALQMPQGATPEVEIQ</sequence>
<dbReference type="PANTHER" id="PTHR18898:SF2">
    <property type="entry name" value="NUCLEOPROTEIN TPR"/>
    <property type="match status" value="1"/>
</dbReference>
<reference evidence="3" key="1">
    <citation type="submission" date="2020-12" db="EMBL/GenBank/DDBJ databases">
        <authorList>
            <person name="Iha C."/>
        </authorList>
    </citation>
    <scope>NUCLEOTIDE SEQUENCE</scope>
</reference>
<feature type="compositionally biased region" description="Basic residues" evidence="2">
    <location>
        <begin position="1"/>
        <end position="10"/>
    </location>
</feature>
<organism evidence="3 4">
    <name type="scientific">Ostreobium quekettii</name>
    <dbReference type="NCBI Taxonomy" id="121088"/>
    <lineage>
        <taxon>Eukaryota</taxon>
        <taxon>Viridiplantae</taxon>
        <taxon>Chlorophyta</taxon>
        <taxon>core chlorophytes</taxon>
        <taxon>Ulvophyceae</taxon>
        <taxon>TCBD clade</taxon>
        <taxon>Bryopsidales</taxon>
        <taxon>Ostreobineae</taxon>
        <taxon>Ostreobiaceae</taxon>
        <taxon>Ostreobium</taxon>
    </lineage>
</organism>
<feature type="compositionally biased region" description="Pro residues" evidence="2">
    <location>
        <begin position="790"/>
        <end position="802"/>
    </location>
</feature>
<feature type="coiled-coil region" evidence="1">
    <location>
        <begin position="275"/>
        <end position="535"/>
    </location>
</feature>
<name>A0A8S1J3F2_9CHLO</name>
<evidence type="ECO:0000256" key="2">
    <source>
        <dbReference type="SAM" id="MobiDB-lite"/>
    </source>
</evidence>
<evidence type="ECO:0000313" key="3">
    <source>
        <dbReference type="EMBL" id="CAD7702069.1"/>
    </source>
</evidence>
<feature type="coiled-coil region" evidence="1">
    <location>
        <begin position="208"/>
        <end position="245"/>
    </location>
</feature>